<keyword evidence="2" id="KW-1185">Reference proteome</keyword>
<reference evidence="1" key="1">
    <citation type="submission" date="2019-04" db="EMBL/GenBank/DDBJ databases">
        <title>Microbes associate with the intestines of laboratory mice.</title>
        <authorList>
            <person name="Navarre W."/>
            <person name="Wong E."/>
            <person name="Huang K."/>
            <person name="Tropini C."/>
            <person name="Ng K."/>
            <person name="Yu B."/>
        </authorList>
    </citation>
    <scope>NUCLEOTIDE SEQUENCE</scope>
    <source>
        <strain evidence="1">NM04_E33</strain>
    </source>
</reference>
<comment type="caution">
    <text evidence="1">The sequence shown here is derived from an EMBL/GenBank/DDBJ whole genome shotgun (WGS) entry which is preliminary data.</text>
</comment>
<organism evidence="1 2">
    <name type="scientific">Lepagella muris</name>
    <dbReference type="NCBI Taxonomy" id="3032870"/>
    <lineage>
        <taxon>Bacteria</taxon>
        <taxon>Pseudomonadati</taxon>
        <taxon>Bacteroidota</taxon>
        <taxon>Bacteroidia</taxon>
        <taxon>Bacteroidales</taxon>
        <taxon>Muribaculaceae</taxon>
        <taxon>Lepagella</taxon>
    </lineage>
</organism>
<evidence type="ECO:0000313" key="1">
    <source>
        <dbReference type="EMBL" id="TGY79175.1"/>
    </source>
</evidence>
<accession>A0AC61RK98</accession>
<protein>
    <submittedName>
        <fullName evidence="1">Class A beta-lactamase</fullName>
    </submittedName>
</protein>
<gene>
    <name evidence="1" type="primary">bla</name>
    <name evidence="1" type="ORF">E5331_07285</name>
</gene>
<dbReference type="Proteomes" id="UP000306319">
    <property type="component" value="Unassembled WGS sequence"/>
</dbReference>
<sequence>MTKQITISIFKNNKWRLVLQVLAISSLISCGGNKTVSSEQEDKAQELQQLVDSLVRDVPGTVGVAVITSEGDTVAVNNDVRYPLMSVFKLHEALAVAHELDSRNQSLDSIMTLQRSQLSETTWSPMLKDYPKGDLKISVGELMRYILTVSDNNASNVLFDSIVSVSHTDSFIRNLGIPDSFRLQYTESQMQRDHAISYDNYSSPLSCAALVKRVFTDSIVSQEKQDSIRQWMGKCVSATDRMMEGVATVDGARLYHRTGSGYTNERGEIIAINDVGYIIMPDGRETALAILVKDYPGEQSQADSLIASITTSILQFIR</sequence>
<dbReference type="EMBL" id="SRYB01000008">
    <property type="protein sequence ID" value="TGY79175.1"/>
    <property type="molecule type" value="Genomic_DNA"/>
</dbReference>
<evidence type="ECO:0000313" key="2">
    <source>
        <dbReference type="Proteomes" id="UP000306319"/>
    </source>
</evidence>
<name>A0AC61RK98_9BACT</name>
<proteinExistence type="predicted"/>